<feature type="region of interest" description="Disordered" evidence="1">
    <location>
        <begin position="272"/>
        <end position="366"/>
    </location>
</feature>
<accession>A0A485L6E3</accession>
<evidence type="ECO:0000313" key="2">
    <source>
        <dbReference type="EMBL" id="KAF0692016.1"/>
    </source>
</evidence>
<name>A0A485L6E3_9STRA</name>
<evidence type="ECO:0000313" key="3">
    <source>
        <dbReference type="EMBL" id="VFT93622.1"/>
    </source>
</evidence>
<reference evidence="2" key="2">
    <citation type="submission" date="2019-06" db="EMBL/GenBank/DDBJ databases">
        <title>Genomics analysis of Aphanomyces spp. identifies a new class of oomycete effector associated with host adaptation.</title>
        <authorList>
            <person name="Gaulin E."/>
        </authorList>
    </citation>
    <scope>NUCLEOTIDE SEQUENCE</scope>
    <source>
        <strain evidence="2">CBS 578.67</strain>
    </source>
</reference>
<evidence type="ECO:0000256" key="1">
    <source>
        <dbReference type="SAM" id="MobiDB-lite"/>
    </source>
</evidence>
<dbReference type="EMBL" id="VJMH01005995">
    <property type="protein sequence ID" value="KAF0692016.1"/>
    <property type="molecule type" value="Genomic_DNA"/>
</dbReference>
<protein>
    <submittedName>
        <fullName evidence="3">Aste57867_16858 protein</fullName>
    </submittedName>
</protein>
<keyword evidence="4" id="KW-1185">Reference proteome</keyword>
<proteinExistence type="predicted"/>
<evidence type="ECO:0000313" key="4">
    <source>
        <dbReference type="Proteomes" id="UP000332933"/>
    </source>
</evidence>
<dbReference type="AlphaFoldDB" id="A0A485L6E3"/>
<dbReference type="Proteomes" id="UP000332933">
    <property type="component" value="Unassembled WGS sequence"/>
</dbReference>
<gene>
    <name evidence="3" type="primary">Aste57867_16858</name>
    <name evidence="2" type="ORF">As57867_016800</name>
    <name evidence="3" type="ORF">ASTE57867_16858</name>
</gene>
<organism evidence="3 4">
    <name type="scientific">Aphanomyces stellatus</name>
    <dbReference type="NCBI Taxonomy" id="120398"/>
    <lineage>
        <taxon>Eukaryota</taxon>
        <taxon>Sar</taxon>
        <taxon>Stramenopiles</taxon>
        <taxon>Oomycota</taxon>
        <taxon>Saprolegniomycetes</taxon>
        <taxon>Saprolegniales</taxon>
        <taxon>Verrucalvaceae</taxon>
        <taxon>Aphanomyces</taxon>
    </lineage>
</organism>
<reference evidence="3 4" key="1">
    <citation type="submission" date="2019-03" db="EMBL/GenBank/DDBJ databases">
        <authorList>
            <person name="Gaulin E."/>
            <person name="Dumas B."/>
        </authorList>
    </citation>
    <scope>NUCLEOTIDE SEQUENCE [LARGE SCALE GENOMIC DNA]</scope>
    <source>
        <strain evidence="3">CBS 568.67</strain>
    </source>
</reference>
<dbReference type="EMBL" id="CAADRA010006016">
    <property type="protein sequence ID" value="VFT93622.1"/>
    <property type="molecule type" value="Genomic_DNA"/>
</dbReference>
<sequence length="366" mass="38143">MLNALILHELFDKDEEELALLLLMAHQRPITSMYLGGGTASSAANGALAGNMMAQGDNLLLSALLYRSLLDVDDGEDDDNNTDVPPTRANRGTRQAQRATPSAPRPSTAVKQPIRKRALPLPSASLRQDLPPAAASSSSSAELMARHSGASVVQHATRPTKTPVTLAPSVVRKSIGPPPLAPTGSALLKYFPRQSALLKKAAATAPHAVPTSSLPTKLPLPPLPHAVMSAPKIPHIAPMSGGASSFAAAPHLRSIADAFKYVPRGHDVNVDTSASTAASADERATSTPQTKKRLMSNVVADDPSKSSSPAHSFLVVTGPKPSAFHLGKANTAKRRRTAATAAPVATQSPANPLLAGFEESTQDETL</sequence>
<feature type="region of interest" description="Disordered" evidence="1">
    <location>
        <begin position="73"/>
        <end position="161"/>
    </location>
</feature>
<feature type="compositionally biased region" description="Polar residues" evidence="1">
    <location>
        <begin position="90"/>
        <end position="100"/>
    </location>
</feature>